<dbReference type="OrthoDB" id="1404170at2"/>
<evidence type="ECO:0000256" key="1">
    <source>
        <dbReference type="ARBA" id="ARBA00010830"/>
    </source>
</evidence>
<comment type="caution">
    <text evidence="5">The sequence shown here is derived from an EMBL/GenBank/DDBJ whole genome shotgun (WGS) entry which is preliminary data.</text>
</comment>
<accession>A0A5A7SBX2</accession>
<organism evidence="5 6">
    <name type="scientific">Antrihabitans cavernicola</name>
    <dbReference type="NCBI Taxonomy" id="2495913"/>
    <lineage>
        <taxon>Bacteria</taxon>
        <taxon>Bacillati</taxon>
        <taxon>Actinomycetota</taxon>
        <taxon>Actinomycetes</taxon>
        <taxon>Mycobacteriales</taxon>
        <taxon>Nocardiaceae</taxon>
        <taxon>Antrihabitans</taxon>
    </lineage>
</organism>
<dbReference type="InterPro" id="IPR010618">
    <property type="entry name" value="RPF"/>
</dbReference>
<dbReference type="InterPro" id="IPR023346">
    <property type="entry name" value="Lysozyme-like_dom_sf"/>
</dbReference>
<dbReference type="CDD" id="cd13925">
    <property type="entry name" value="RPF"/>
    <property type="match status" value="1"/>
</dbReference>
<evidence type="ECO:0000256" key="3">
    <source>
        <dbReference type="SAM" id="SignalP"/>
    </source>
</evidence>
<evidence type="ECO:0000256" key="2">
    <source>
        <dbReference type="ARBA" id="ARBA00022801"/>
    </source>
</evidence>
<dbReference type="AlphaFoldDB" id="A0A5A7SBX2"/>
<keyword evidence="6" id="KW-1185">Reference proteome</keyword>
<feature type="signal peptide" evidence="3">
    <location>
        <begin position="1"/>
        <end position="34"/>
    </location>
</feature>
<keyword evidence="3" id="KW-0732">Signal</keyword>
<feature type="domain" description="Resuscitation-promoting factor core lysozyme-like" evidence="4">
    <location>
        <begin position="34"/>
        <end position="107"/>
    </location>
</feature>
<dbReference type="EMBL" id="VLNY01000007">
    <property type="protein sequence ID" value="KAA0021985.1"/>
    <property type="molecule type" value="Genomic_DNA"/>
</dbReference>
<comment type="similarity">
    <text evidence="1">Belongs to the transglycosylase family. Rpf subfamily.</text>
</comment>
<name>A0A5A7SBX2_9NOCA</name>
<dbReference type="GO" id="GO:0016787">
    <property type="term" value="F:hydrolase activity"/>
    <property type="evidence" value="ECO:0007669"/>
    <property type="project" value="UniProtKB-KW"/>
</dbReference>
<evidence type="ECO:0000313" key="6">
    <source>
        <dbReference type="Proteomes" id="UP000322244"/>
    </source>
</evidence>
<dbReference type="Proteomes" id="UP000322244">
    <property type="component" value="Unassembled WGS sequence"/>
</dbReference>
<dbReference type="Gene3D" id="1.10.530.10">
    <property type="match status" value="1"/>
</dbReference>
<evidence type="ECO:0000313" key="5">
    <source>
        <dbReference type="EMBL" id="KAA0021985.1"/>
    </source>
</evidence>
<protein>
    <submittedName>
        <fullName evidence="5">Transglycosylase family protein</fullName>
    </submittedName>
</protein>
<dbReference type="SUPFAM" id="SSF53955">
    <property type="entry name" value="Lysozyme-like"/>
    <property type="match status" value="1"/>
</dbReference>
<dbReference type="Pfam" id="PF06737">
    <property type="entry name" value="Transglycosylas"/>
    <property type="match status" value="1"/>
</dbReference>
<keyword evidence="2" id="KW-0378">Hydrolase</keyword>
<evidence type="ECO:0000259" key="4">
    <source>
        <dbReference type="Pfam" id="PF06737"/>
    </source>
</evidence>
<proteinExistence type="inferred from homology"/>
<dbReference type="RefSeq" id="WP_149431349.1">
    <property type="nucleotide sequence ID" value="NZ_VLNY01000007.1"/>
</dbReference>
<feature type="chain" id="PRO_5022969364" evidence="3">
    <location>
        <begin position="35"/>
        <end position="111"/>
    </location>
</feature>
<gene>
    <name evidence="5" type="ORF">FOY51_16520</name>
</gene>
<reference evidence="5 6" key="1">
    <citation type="submission" date="2019-07" db="EMBL/GenBank/DDBJ databases">
        <title>Rhodococcus cavernicolus sp. nov., isolated from a cave.</title>
        <authorList>
            <person name="Lee S.D."/>
        </authorList>
    </citation>
    <scope>NUCLEOTIDE SEQUENCE [LARGE SCALE GENOMIC DNA]</scope>
    <source>
        <strain evidence="5 6">C1-24</strain>
    </source>
</reference>
<sequence length="111" mass="10948">MNFSIKRTVTIAAAAGAVAVAPLALGLGSGTASAASESQWDSVAQCESGGDWSIDTGNGYYGGLQFSQSTWEANGGQGSASNASKSEQIAVAENVLASQGSGAWPVCGSSL</sequence>